<dbReference type="Pfam" id="PF24802">
    <property type="entry name" value="DUF7703"/>
    <property type="match status" value="1"/>
</dbReference>
<comment type="caution">
    <text evidence="3">The sequence shown here is derived from an EMBL/GenBank/DDBJ whole genome shotgun (WGS) entry which is preliminary data.</text>
</comment>
<dbReference type="AlphaFoldDB" id="A0AAJ0FZ85"/>
<evidence type="ECO:0000259" key="2">
    <source>
        <dbReference type="Pfam" id="PF24802"/>
    </source>
</evidence>
<evidence type="ECO:0000256" key="1">
    <source>
        <dbReference type="SAM" id="Phobius"/>
    </source>
</evidence>
<feature type="transmembrane region" description="Helical" evidence="1">
    <location>
        <begin position="157"/>
        <end position="175"/>
    </location>
</feature>
<reference evidence="3" key="1">
    <citation type="submission" date="2023-06" db="EMBL/GenBank/DDBJ databases">
        <title>Conoideocrella luteorostrata (Hypocreales: Clavicipitaceae), a potential biocontrol fungus for elongate hemlock scale in United States Christmas tree production areas.</title>
        <authorList>
            <person name="Barrett H."/>
            <person name="Lovett B."/>
            <person name="Macias A.M."/>
            <person name="Stajich J.E."/>
            <person name="Kasson M.T."/>
        </authorList>
    </citation>
    <scope>NUCLEOTIDE SEQUENCE</scope>
    <source>
        <strain evidence="3">ARSEF 14590</strain>
    </source>
</reference>
<keyword evidence="1" id="KW-0472">Membrane</keyword>
<name>A0AAJ0FZ85_9HYPO</name>
<dbReference type="InterPro" id="IPR056120">
    <property type="entry name" value="DUF7703"/>
</dbReference>
<proteinExistence type="predicted"/>
<dbReference type="Proteomes" id="UP001251528">
    <property type="component" value="Unassembled WGS sequence"/>
</dbReference>
<dbReference type="EMBL" id="JASWJB010000004">
    <property type="protein sequence ID" value="KAK2616625.1"/>
    <property type="molecule type" value="Genomic_DNA"/>
</dbReference>
<feature type="transmembrane region" description="Helical" evidence="1">
    <location>
        <begin position="12"/>
        <end position="36"/>
    </location>
</feature>
<evidence type="ECO:0000313" key="3">
    <source>
        <dbReference type="EMBL" id="KAK2616625.1"/>
    </source>
</evidence>
<feature type="transmembrane region" description="Helical" evidence="1">
    <location>
        <begin position="116"/>
        <end position="137"/>
    </location>
</feature>
<keyword evidence="1" id="KW-0812">Transmembrane</keyword>
<feature type="transmembrane region" description="Helical" evidence="1">
    <location>
        <begin position="48"/>
        <end position="69"/>
    </location>
</feature>
<feature type="domain" description="DUF7703" evidence="2">
    <location>
        <begin position="14"/>
        <end position="253"/>
    </location>
</feature>
<keyword evidence="1" id="KW-1133">Transmembrane helix</keyword>
<dbReference type="PANTHER" id="PTHR37013:SF3">
    <property type="entry name" value="INTEGRAL MEMBRANE PROTEIN (AFU_ORTHOLOGUE AFUA_1G05950)"/>
    <property type="match status" value="1"/>
</dbReference>
<keyword evidence="4" id="KW-1185">Reference proteome</keyword>
<accession>A0AAJ0FZ85</accession>
<feature type="transmembrane region" description="Helical" evidence="1">
    <location>
        <begin position="196"/>
        <end position="218"/>
    </location>
</feature>
<protein>
    <recommendedName>
        <fullName evidence="2">DUF7703 domain-containing protein</fullName>
    </recommendedName>
</protein>
<dbReference type="PANTHER" id="PTHR37013">
    <property type="entry name" value="INTEGRAL MEMBRANE PROTEIN (AFU_ORTHOLOGUE AFUA_1G05950)-RELATED"/>
    <property type="match status" value="1"/>
</dbReference>
<evidence type="ECO:0000313" key="4">
    <source>
        <dbReference type="Proteomes" id="UP001251528"/>
    </source>
</evidence>
<feature type="transmembrane region" description="Helical" evidence="1">
    <location>
        <begin position="75"/>
        <end position="95"/>
    </location>
</feature>
<organism evidence="3 4">
    <name type="scientific">Conoideocrella luteorostrata</name>
    <dbReference type="NCBI Taxonomy" id="1105319"/>
    <lineage>
        <taxon>Eukaryota</taxon>
        <taxon>Fungi</taxon>
        <taxon>Dikarya</taxon>
        <taxon>Ascomycota</taxon>
        <taxon>Pezizomycotina</taxon>
        <taxon>Sordariomycetes</taxon>
        <taxon>Hypocreomycetidae</taxon>
        <taxon>Hypocreales</taxon>
        <taxon>Clavicipitaceae</taxon>
        <taxon>Conoideocrella</taxon>
    </lineage>
</organism>
<gene>
    <name evidence="3" type="ORF">QQS21_000448</name>
</gene>
<sequence>MASGFSSGIEGYSLATVITLCVFLSIAIASALELTLIIWATFKRHSGLYFWAFLGSTWGVFPYCAGFIVKYFCPASVGFLAGVLILIGWIFMVSGQSVVLWSRLHLVMTSRFRLTMVKWIIIINGCLMHGATCPMVIASFSSNADAWSLPYSIMEKIEVTVFFIQEVGISGLYIYETSRLMKVMSAIDKPSSKRNCLMKQLIIVNSVIILLDSTILALEYADHYQIQTAYKAFVYSTKLKLEFTILNSLVDFTVRKGGGNPTEYRTTANGHSGVGGLQPATSLPTGPFCDNVELHPMGDVTSRAYATGTTPSRPISHDGIIMTKEITIHETEGQDDFDFHGQTRHAIEDSYSISHH</sequence>